<accession>A0A7G2C5P9</accession>
<proteinExistence type="predicted"/>
<dbReference type="Proteomes" id="UP000515908">
    <property type="component" value="Chromosome 04"/>
</dbReference>
<organism evidence="1 2">
    <name type="scientific">Angomonas deanei</name>
    <dbReference type="NCBI Taxonomy" id="59799"/>
    <lineage>
        <taxon>Eukaryota</taxon>
        <taxon>Discoba</taxon>
        <taxon>Euglenozoa</taxon>
        <taxon>Kinetoplastea</taxon>
        <taxon>Metakinetoplastina</taxon>
        <taxon>Trypanosomatida</taxon>
        <taxon>Trypanosomatidae</taxon>
        <taxon>Strigomonadinae</taxon>
        <taxon>Angomonas</taxon>
    </lineage>
</organism>
<name>A0A7G2C5P9_9TRYP</name>
<dbReference type="VEuPathDB" id="TriTrypDB:ADEAN_000226600"/>
<dbReference type="EMBL" id="LR877148">
    <property type="protein sequence ID" value="CAD2214815.1"/>
    <property type="molecule type" value="Genomic_DNA"/>
</dbReference>
<gene>
    <name evidence="1" type="ORF">ADEAN_000226600</name>
</gene>
<evidence type="ECO:0000313" key="2">
    <source>
        <dbReference type="Proteomes" id="UP000515908"/>
    </source>
</evidence>
<dbReference type="AlphaFoldDB" id="A0A7G2C5P9"/>
<sequence>MECEVLTATLTQFLKANEEEQAQLVLQHPQLFNGPILEALQHAKAQLQNVRCEIREASKAIDAVASVVDLPGGVTKLQPGEKEVFENDDYLYDNFALTLSRIIAENMHLSKSNPATVAEPRREASHWYGTSSIVLEILSYLPAEELFAEVEYVCKDWMFWLSEAEVTPSFWLGVVQREYPDMLKSLLESEGPSMLFDSDWRSTAMLCVVNSQEGENDEEEEA</sequence>
<evidence type="ECO:0000313" key="1">
    <source>
        <dbReference type="EMBL" id="CAD2214815.1"/>
    </source>
</evidence>
<dbReference type="OrthoDB" id="272395at2759"/>
<reference evidence="1 2" key="1">
    <citation type="submission" date="2020-08" db="EMBL/GenBank/DDBJ databases">
        <authorList>
            <person name="Newling K."/>
            <person name="Davey J."/>
            <person name="Forrester S."/>
        </authorList>
    </citation>
    <scope>NUCLEOTIDE SEQUENCE [LARGE SCALE GENOMIC DNA]</scope>
    <source>
        <strain evidence="2">Crithidia deanei Carvalho (ATCC PRA-265)</strain>
    </source>
</reference>
<protein>
    <submittedName>
        <fullName evidence="1">Uncharacterized protein</fullName>
    </submittedName>
</protein>
<dbReference type="InterPro" id="IPR036047">
    <property type="entry name" value="F-box-like_dom_sf"/>
</dbReference>
<dbReference type="SUPFAM" id="SSF81383">
    <property type="entry name" value="F-box domain"/>
    <property type="match status" value="1"/>
</dbReference>
<keyword evidence="2" id="KW-1185">Reference proteome</keyword>